<dbReference type="PANTHER" id="PTHR23120">
    <property type="entry name" value="MAESTRO-RELATED HEAT DOMAIN-CONTAINING"/>
    <property type="match status" value="1"/>
</dbReference>
<dbReference type="Pfam" id="PF21047">
    <property type="entry name" value="HEAT_Maestro"/>
    <property type="match status" value="1"/>
</dbReference>
<evidence type="ECO:0000256" key="1">
    <source>
        <dbReference type="ARBA" id="ARBA00022737"/>
    </source>
</evidence>
<dbReference type="Pfam" id="PF23221">
    <property type="entry name" value="HEAT_MROH2B_1st"/>
    <property type="match status" value="1"/>
</dbReference>
<dbReference type="Ensembl" id="ENSEBUT00000007326.1">
    <property type="protein sequence ID" value="ENSEBUP00000006862.1"/>
    <property type="gene ID" value="ENSEBUG00000004476.1"/>
</dbReference>
<evidence type="ECO:0000259" key="5">
    <source>
        <dbReference type="Pfam" id="PF23221"/>
    </source>
</evidence>
<organism evidence="7 8">
    <name type="scientific">Eptatretus burgeri</name>
    <name type="common">Inshore hagfish</name>
    <dbReference type="NCBI Taxonomy" id="7764"/>
    <lineage>
        <taxon>Eukaryota</taxon>
        <taxon>Metazoa</taxon>
        <taxon>Chordata</taxon>
        <taxon>Craniata</taxon>
        <taxon>Vertebrata</taxon>
        <taxon>Cyclostomata</taxon>
        <taxon>Myxini</taxon>
        <taxon>Myxiniformes</taxon>
        <taxon>Myxinidae</taxon>
        <taxon>Eptatretinae</taxon>
        <taxon>Eptatretus</taxon>
    </lineage>
</organism>
<keyword evidence="1" id="KW-0677">Repeat</keyword>
<dbReference type="GeneTree" id="ENSGT00940000166577"/>
<keyword evidence="8" id="KW-1185">Reference proteome</keyword>
<evidence type="ECO:0000313" key="7">
    <source>
        <dbReference type="Ensembl" id="ENSEBUP00000006862.1"/>
    </source>
</evidence>
<evidence type="ECO:0000259" key="3">
    <source>
        <dbReference type="Pfam" id="PF21047"/>
    </source>
</evidence>
<evidence type="ECO:0000259" key="6">
    <source>
        <dbReference type="Pfam" id="PF23227"/>
    </source>
</evidence>
<dbReference type="InterPro" id="IPR011989">
    <property type="entry name" value="ARM-like"/>
</dbReference>
<protein>
    <recommendedName>
        <fullName evidence="9">Maestro heat-like repeat-containing protein family member 1</fullName>
    </recommendedName>
</protein>
<dbReference type="SUPFAM" id="SSF48371">
    <property type="entry name" value="ARM repeat"/>
    <property type="match status" value="3"/>
</dbReference>
<sequence>MDAKQSGVLMLALADAAWDRDDLVRDRVFVALQSLGARQPRTLIETLLGYLDRHPKLPSGHRTCLFLCMDGAMKDRGAELSENLAKDLVSLATNEMLYSKDVNVAEAAAGLAVTLGTAWLPDLMVILMQNFLPGTSPNHHVVLTLGQLAYNQVYSMVPFLPAILSILGTMMSACKQDKMRCAFASALSLFSQAIQEYLANPDQASQPGLQPQDFTEDLDTTYIVLLNSWLSSRDMKVRVKVVEALGHVTHLMPREWLEEHLPRVVSGVVGLLKKYPESLPPTQALCEVLRASCNAEIRLQNSQVDLVVNALHPLVCSPVDFSNLQAMKVHNEVLRCFTAIGELAPEHLMLLMQQRVESGGERSRVGSLLVLRHLINSAGSTFDPRKAQIMAGLKPLTQDNNIKVRRALLQGIVALAHHGYLHLDGGLELVQFLVRQCALQPSSVPQVKPKGSEMDYDGQEALRLLACNVLHVLTTTVSKIEEVLWPYLLEFICLPIYSGALGAICHASTYLAKQNPLENGKVPKPHTLLISLLVVSALPRIGVERSLGALRLMLSLAPSLHQRLPELWQDTMPDLISTLEAVDMSTWAQQHEWEDGLLKLLSGSLQLVSEELWISELGREMTNQLSNYIGPPQGKAFLCKCLGVTLRSTYSQEVVQDRVKSMLGSIRYAEADEREALAEGLSLCGGNHLGVVMARLEEFTKVEVTKKSGRFLLLLKDHGELDVDRIRATLLLTYGHLALQAPTELLITHLDSLLHSIASIYSPKEAGVRLSFARTVSLVARAVHPSHMCVHLPFGRKKELLRQLQEAIKTEPTTGPSYVRACMLTACADLLKLEPVLSTSESAELLKTAVNGVILLPVPRRASEVDGSEEEPTEAVTLASLNQLLTEMLHRDLTSEVLHIMLQSLEPFLNSQEHERVRASAVVLALLQFYLKTLHVTTMLPFSQFGHLAGMLVPHVADPLADVSNNMLESFSCLLKIQLKYEGFSNDFHDEMVEDLLKLTSKGNLDVPQDDQEAQQLQLTLTIFKLLGKRLPQDQLPVLMQTLLSKMTETLPTCAAAASRILSGLIELRGALLLDQVPSLLVSVHKALVILGGLGRSRGTEEVNGPSTDPAPQGSDTSGVGAVTRGALDVVCQLARHHLRPFLLALLVVPLPFDEATTMIWRGLVEEQTLILPVLEALCEMLTSSLAFDERVNDYHHQQHLTRVPITQALTVTGALHKVLECTGSSTAAGLIFPRLFPALLLHLGSSINVKLSKDLRASGKVHPCRDAMEVLRLLLVRAGCSEVSCAVDASGGWEAVCEQARHADGVATITRELAVGAAPRLAGLSEGLAPFLLSGSSQHRLTTVALYAELVAQKAAWDMALLESLTTGLLGRLVDSERDIRTLCLRGLSNVAAGGTQMYKYSTTVVSALVAGMDDRDDPEDVITLEAMAGLARVLSCLQVDDVSAILVNVALRIRPFFEKEREAVRAATFHLLGLLSRFATGTAREQFVEQLHTNLASLLLHLNDEDPAVRKACKFALREAGPLLGSSAVATMFCKHLLEEATLIYGDFCSDLAKLMVQDFLDKVPFYVLSCVTFFKSIWPIIRGNAAMLVGFFMGFMPAEAMQGVSLEHVCGAVLALLKDPAPCVRAHAADALGLLPNVTYSHGTNGRSEHLDLKN</sequence>
<dbReference type="InterPro" id="IPR055406">
    <property type="entry name" value="HEAT_Maestro"/>
</dbReference>
<name>A0A8C4NJH9_EPTBU</name>
<feature type="region of interest" description="Disordered" evidence="2">
    <location>
        <begin position="1099"/>
        <end position="1119"/>
    </location>
</feature>
<evidence type="ECO:0000313" key="8">
    <source>
        <dbReference type="Proteomes" id="UP000694388"/>
    </source>
</evidence>
<dbReference type="InterPro" id="IPR045206">
    <property type="entry name" value="Maestro_heat-like_prot"/>
</dbReference>
<feature type="domain" description="MROH2B-like N-terminal HEAT-repeats" evidence="5">
    <location>
        <begin position="32"/>
        <end position="248"/>
    </location>
</feature>
<dbReference type="GO" id="GO:0005737">
    <property type="term" value="C:cytoplasm"/>
    <property type="evidence" value="ECO:0007669"/>
    <property type="project" value="TreeGrafter"/>
</dbReference>
<accession>A0A8C4NJH9</accession>
<dbReference type="InterPro" id="IPR048465">
    <property type="entry name" value="Maestro-like_HEAT"/>
</dbReference>
<dbReference type="Pfam" id="PF23227">
    <property type="entry name" value="HEAT_MROH2B_C"/>
    <property type="match status" value="1"/>
</dbReference>
<dbReference type="Gene3D" id="1.25.10.10">
    <property type="entry name" value="Leucine-rich Repeat Variant"/>
    <property type="match status" value="4"/>
</dbReference>
<evidence type="ECO:0000259" key="4">
    <source>
        <dbReference type="Pfam" id="PF23210"/>
    </source>
</evidence>
<reference evidence="7" key="2">
    <citation type="submission" date="2025-09" db="UniProtKB">
        <authorList>
            <consortium name="Ensembl"/>
        </authorList>
    </citation>
    <scope>IDENTIFICATION</scope>
</reference>
<evidence type="ECO:0008006" key="9">
    <source>
        <dbReference type="Google" id="ProtNLM"/>
    </source>
</evidence>
<dbReference type="InterPro" id="IPR055408">
    <property type="entry name" value="HEAT_MROH2B-like"/>
</dbReference>
<dbReference type="Proteomes" id="UP000694388">
    <property type="component" value="Unplaced"/>
</dbReference>
<dbReference type="PANTHER" id="PTHR23120:SF0">
    <property type="entry name" value="MAESTRO HEAT-LIKE REPEAT FAMILY MEMBER 1"/>
    <property type="match status" value="1"/>
</dbReference>
<proteinExistence type="predicted"/>
<dbReference type="Pfam" id="PF23210">
    <property type="entry name" value="HEAT_Maestro_2"/>
    <property type="match status" value="1"/>
</dbReference>
<feature type="domain" description="Maestro-like HEAT-repeats" evidence="3">
    <location>
        <begin position="914"/>
        <end position="1088"/>
    </location>
</feature>
<feature type="domain" description="MROH2B-like HEAT-repeats" evidence="4">
    <location>
        <begin position="252"/>
        <end position="891"/>
    </location>
</feature>
<dbReference type="InterPro" id="IPR016024">
    <property type="entry name" value="ARM-type_fold"/>
</dbReference>
<dbReference type="InterPro" id="IPR056282">
    <property type="entry name" value="MROH2B-like_N_HEAT"/>
</dbReference>
<evidence type="ECO:0000256" key="2">
    <source>
        <dbReference type="SAM" id="MobiDB-lite"/>
    </source>
</evidence>
<reference evidence="7" key="1">
    <citation type="submission" date="2025-08" db="UniProtKB">
        <authorList>
            <consortium name="Ensembl"/>
        </authorList>
    </citation>
    <scope>IDENTIFICATION</scope>
</reference>
<feature type="domain" description="Maestro/Maestro-like HEAT-repeats" evidence="6">
    <location>
        <begin position="1369"/>
        <end position="1638"/>
    </location>
</feature>